<evidence type="ECO:0000256" key="7">
    <source>
        <dbReference type="ARBA" id="ARBA00023244"/>
    </source>
</evidence>
<dbReference type="PANTHER" id="PTHR10755:SF0">
    <property type="entry name" value="OXYGEN-DEPENDENT COPROPORPHYRINOGEN-III OXIDASE, MITOCHONDRIAL"/>
    <property type="match status" value="1"/>
</dbReference>
<comment type="similarity">
    <text evidence="2">Belongs to the aerobic coproporphyrinogen-III oxidase family.</text>
</comment>
<evidence type="ECO:0000256" key="6">
    <source>
        <dbReference type="ARBA" id="ARBA00023133"/>
    </source>
</evidence>
<evidence type="ECO:0000313" key="9">
    <source>
        <dbReference type="Proteomes" id="UP000753802"/>
    </source>
</evidence>
<dbReference type="Pfam" id="PF01218">
    <property type="entry name" value="Coprogen_oxidas"/>
    <property type="match status" value="1"/>
</dbReference>
<dbReference type="PRINTS" id="PR00073">
    <property type="entry name" value="COPRGNOXDASE"/>
</dbReference>
<dbReference type="NCBIfam" id="NF003727">
    <property type="entry name" value="PRK05330.1"/>
    <property type="match status" value="1"/>
</dbReference>
<dbReference type="Proteomes" id="UP000753802">
    <property type="component" value="Unassembled WGS sequence"/>
</dbReference>
<dbReference type="PIRSF" id="PIRSF000166">
    <property type="entry name" value="Coproporphyri_ox"/>
    <property type="match status" value="1"/>
</dbReference>
<name>A0ABX0A360_9BACT</name>
<dbReference type="RefSeq" id="WP_161819870.1">
    <property type="nucleotide sequence ID" value="NZ_JAACJS010000015.1"/>
</dbReference>
<evidence type="ECO:0000256" key="3">
    <source>
        <dbReference type="ARBA" id="ARBA00011738"/>
    </source>
</evidence>
<evidence type="ECO:0000256" key="4">
    <source>
        <dbReference type="ARBA" id="ARBA00012869"/>
    </source>
</evidence>
<accession>A0ABX0A360</accession>
<dbReference type="InterPro" id="IPR001260">
    <property type="entry name" value="Coprogen_oxidase_aer"/>
</dbReference>
<keyword evidence="6" id="KW-0350">Heme biosynthesis</keyword>
<evidence type="ECO:0000313" key="8">
    <source>
        <dbReference type="EMBL" id="NCI51591.1"/>
    </source>
</evidence>
<comment type="subunit">
    <text evidence="3">Homodimer.</text>
</comment>
<dbReference type="InterPro" id="IPR036406">
    <property type="entry name" value="Coprogen_oxidase_aer_sf"/>
</dbReference>
<dbReference type="Gene3D" id="3.40.1500.10">
    <property type="entry name" value="Coproporphyrinogen III oxidase, aerobic"/>
    <property type="match status" value="1"/>
</dbReference>
<comment type="caution">
    <text evidence="8">The sequence shown here is derived from an EMBL/GenBank/DDBJ whole genome shotgun (WGS) entry which is preliminary data.</text>
</comment>
<dbReference type="PANTHER" id="PTHR10755">
    <property type="entry name" value="COPROPORPHYRINOGEN III OXIDASE, MITOCHONDRIAL"/>
    <property type="match status" value="1"/>
</dbReference>
<keyword evidence="5 8" id="KW-0560">Oxidoreductase</keyword>
<dbReference type="EMBL" id="JAACJS010000015">
    <property type="protein sequence ID" value="NCI51591.1"/>
    <property type="molecule type" value="Genomic_DNA"/>
</dbReference>
<evidence type="ECO:0000256" key="5">
    <source>
        <dbReference type="ARBA" id="ARBA00023002"/>
    </source>
</evidence>
<protein>
    <recommendedName>
        <fullName evidence="4">coproporphyrinogen oxidase</fullName>
        <ecNumber evidence="4">1.3.3.3</ecNumber>
    </recommendedName>
</protein>
<gene>
    <name evidence="8" type="primary">hemF</name>
    <name evidence="8" type="ORF">GWC95_16800</name>
</gene>
<proteinExistence type="inferred from homology"/>
<dbReference type="GO" id="GO:0004109">
    <property type="term" value="F:coproporphyrinogen oxidase activity"/>
    <property type="evidence" value="ECO:0007669"/>
    <property type="project" value="UniProtKB-EC"/>
</dbReference>
<evidence type="ECO:0000256" key="2">
    <source>
        <dbReference type="ARBA" id="ARBA00010644"/>
    </source>
</evidence>
<sequence>MGTLQTHKNETTTFRERWIQYVYNLQDKICSALEQEDGKAVFRTDEWQRAEGKGGGGRTRVIANGNVFEKGGVNTSVVYGKVTDTMRKSLNIEGETWFACGLSLVIHPVNPYVPTVHANWRYFELYDGDDHLTDRWFGGGTDLTPYYLIEEDAKYFHGVLKNTLDPFGTELYPDYKKQCDDYFVNQHRNKETRGIGGVFYDHLRAGNEADLEQLMLMQQANGNSFLTAYLPIVQKRKDTLYGAREMEWQEIRRGRYVEFNLIHDRGTIFGLKTNGRTESILMSLPPRAKWVYDHAPAAGSEEEKLWKVCLQPIDWLS</sequence>
<keyword evidence="7" id="KW-0627">Porphyrin biosynthesis</keyword>
<comment type="pathway">
    <text evidence="1">Porphyrin-containing compound metabolism; protoporphyrin-IX biosynthesis; protoporphyrinogen-IX from coproporphyrinogen-III (O2 route): step 1/1.</text>
</comment>
<organism evidence="8 9">
    <name type="scientific">Sediminibacterium roseum</name>
    <dbReference type="NCBI Taxonomy" id="1978412"/>
    <lineage>
        <taxon>Bacteria</taxon>
        <taxon>Pseudomonadati</taxon>
        <taxon>Bacteroidota</taxon>
        <taxon>Chitinophagia</taxon>
        <taxon>Chitinophagales</taxon>
        <taxon>Chitinophagaceae</taxon>
        <taxon>Sediminibacterium</taxon>
    </lineage>
</organism>
<evidence type="ECO:0000256" key="1">
    <source>
        <dbReference type="ARBA" id="ARBA00005168"/>
    </source>
</evidence>
<reference evidence="8 9" key="1">
    <citation type="submission" date="2020-01" db="EMBL/GenBank/DDBJ databases">
        <title>Genome analysis.</title>
        <authorList>
            <person name="Wu S."/>
            <person name="Wang G."/>
        </authorList>
    </citation>
    <scope>NUCLEOTIDE SEQUENCE [LARGE SCALE GENOMIC DNA]</scope>
    <source>
        <strain evidence="8 9">SYL130</strain>
    </source>
</reference>
<dbReference type="SUPFAM" id="SSF102886">
    <property type="entry name" value="Coproporphyrinogen III oxidase"/>
    <property type="match status" value="1"/>
</dbReference>
<keyword evidence="9" id="KW-1185">Reference proteome</keyword>
<dbReference type="EC" id="1.3.3.3" evidence="4"/>